<evidence type="ECO:0000313" key="1">
    <source>
        <dbReference type="EMBL" id="OJA14143.1"/>
    </source>
</evidence>
<comment type="caution">
    <text evidence="1">The sequence shown here is derived from an EMBL/GenBank/DDBJ whole genome shotgun (WGS) entry which is preliminary data.</text>
</comment>
<sequence>MYEDTKNVRYWITAVNSGEKLDVDSTVPSSSDVHPFISCSIHIPYDMGEERDDGSEYCDGLGGLSMTLDASDWLAQHMPSLSDSGSDSTATSAISDSDSKAQIIDIAWDSPWYRPPQVNSPMSFSPLHDSHSCACSPDVRQAMAQQDLLLDLFHEELRRIIPNGDDYDSAWLDDVDPDLVLSPVESYEELCWRSSVSERHMTIERQRRSLPDVPVGYGDQLDSTF</sequence>
<accession>A0A1J8Q0D4</accession>
<reference evidence="1 2" key="1">
    <citation type="submission" date="2016-03" db="EMBL/GenBank/DDBJ databases">
        <title>Comparative genomics of the ectomycorrhizal sister species Rhizopogon vinicolor and Rhizopogon vesiculosus (Basidiomycota: Boletales) reveals a divergence of the mating type B locus.</title>
        <authorList>
            <person name="Mujic A.B."/>
            <person name="Kuo A."/>
            <person name="Tritt A."/>
            <person name="Lipzen A."/>
            <person name="Chen C."/>
            <person name="Johnson J."/>
            <person name="Sharma A."/>
            <person name="Barry K."/>
            <person name="Grigoriev I.V."/>
            <person name="Spatafora J.W."/>
        </authorList>
    </citation>
    <scope>NUCLEOTIDE SEQUENCE [LARGE SCALE GENOMIC DNA]</scope>
    <source>
        <strain evidence="1 2">AM-OR11-056</strain>
    </source>
</reference>
<proteinExistence type="predicted"/>
<dbReference type="OrthoDB" id="2660897at2759"/>
<evidence type="ECO:0000313" key="2">
    <source>
        <dbReference type="Proteomes" id="UP000183567"/>
    </source>
</evidence>
<dbReference type="AlphaFoldDB" id="A0A1J8Q0D4"/>
<organism evidence="1 2">
    <name type="scientific">Rhizopogon vesiculosus</name>
    <dbReference type="NCBI Taxonomy" id="180088"/>
    <lineage>
        <taxon>Eukaryota</taxon>
        <taxon>Fungi</taxon>
        <taxon>Dikarya</taxon>
        <taxon>Basidiomycota</taxon>
        <taxon>Agaricomycotina</taxon>
        <taxon>Agaricomycetes</taxon>
        <taxon>Agaricomycetidae</taxon>
        <taxon>Boletales</taxon>
        <taxon>Suillineae</taxon>
        <taxon>Rhizopogonaceae</taxon>
        <taxon>Rhizopogon</taxon>
    </lineage>
</organism>
<dbReference type="Proteomes" id="UP000183567">
    <property type="component" value="Unassembled WGS sequence"/>
</dbReference>
<keyword evidence="2" id="KW-1185">Reference proteome</keyword>
<name>A0A1J8Q0D4_9AGAM</name>
<protein>
    <submittedName>
        <fullName evidence="1">Uncharacterized protein</fullName>
    </submittedName>
</protein>
<gene>
    <name evidence="1" type="ORF">AZE42_06724</name>
</gene>
<dbReference type="EMBL" id="LVVM01003876">
    <property type="protein sequence ID" value="OJA14143.1"/>
    <property type="molecule type" value="Genomic_DNA"/>
</dbReference>